<protein>
    <submittedName>
        <fullName evidence="1">Uncharacterized protein</fullName>
    </submittedName>
</protein>
<reference evidence="1" key="2">
    <citation type="submission" date="2021-04" db="EMBL/GenBank/DDBJ databases">
        <authorList>
            <person name="Gilroy R."/>
        </authorList>
    </citation>
    <scope>NUCLEOTIDE SEQUENCE</scope>
    <source>
        <strain evidence="1">421</strain>
    </source>
</reference>
<name>A0A9D1RGM5_9FIRM</name>
<dbReference type="EMBL" id="DXGE01000032">
    <property type="protein sequence ID" value="HIW86272.1"/>
    <property type="molecule type" value="Genomic_DNA"/>
</dbReference>
<sequence length="292" mass="32370">MKEKKSGAALAAILICVLAALIAAGAFYYVKVYVPSIDRAVEESTSYNAGNAMPQKAGERELVAESGDISVYRDGDFVIVSNGGEETEFSDWSRDFGLTDTELQQTDLDGDGTDDIIILDDEGEEEATLRRLHGLYALCPKEDGYKVYYTNGEKWQSFFTDVVTCYLNQPDAYPDMLQFVMDINGVEVQFNTETGLALPEYRAYYTRTLTDDNGERVRLNTIRLGPAFISYDARTDTVETEMHVYAVYEDSREQDIGIITGGISVYDSGLFIANESVAFEADPELAVSAPPR</sequence>
<evidence type="ECO:0000313" key="1">
    <source>
        <dbReference type="EMBL" id="HIW86272.1"/>
    </source>
</evidence>
<dbReference type="AlphaFoldDB" id="A0A9D1RGM5"/>
<organism evidence="1 2">
    <name type="scientific">Candidatus Eubacterium faecipullorum</name>
    <dbReference type="NCBI Taxonomy" id="2838571"/>
    <lineage>
        <taxon>Bacteria</taxon>
        <taxon>Bacillati</taxon>
        <taxon>Bacillota</taxon>
        <taxon>Clostridia</taxon>
        <taxon>Eubacteriales</taxon>
        <taxon>Eubacteriaceae</taxon>
        <taxon>Eubacterium</taxon>
    </lineage>
</organism>
<dbReference type="Proteomes" id="UP000824205">
    <property type="component" value="Unassembled WGS sequence"/>
</dbReference>
<proteinExistence type="predicted"/>
<comment type="caution">
    <text evidence="1">The sequence shown here is derived from an EMBL/GenBank/DDBJ whole genome shotgun (WGS) entry which is preliminary data.</text>
</comment>
<reference evidence="1" key="1">
    <citation type="journal article" date="2021" name="PeerJ">
        <title>Extensive microbial diversity within the chicken gut microbiome revealed by metagenomics and culture.</title>
        <authorList>
            <person name="Gilroy R."/>
            <person name="Ravi A."/>
            <person name="Getino M."/>
            <person name="Pursley I."/>
            <person name="Horton D.L."/>
            <person name="Alikhan N.F."/>
            <person name="Baker D."/>
            <person name="Gharbi K."/>
            <person name="Hall N."/>
            <person name="Watson M."/>
            <person name="Adriaenssens E.M."/>
            <person name="Foster-Nyarko E."/>
            <person name="Jarju S."/>
            <person name="Secka A."/>
            <person name="Antonio M."/>
            <person name="Oren A."/>
            <person name="Chaudhuri R.R."/>
            <person name="La Ragione R."/>
            <person name="Hildebrand F."/>
            <person name="Pallen M.J."/>
        </authorList>
    </citation>
    <scope>NUCLEOTIDE SEQUENCE</scope>
    <source>
        <strain evidence="1">421</strain>
    </source>
</reference>
<accession>A0A9D1RGM5</accession>
<evidence type="ECO:0000313" key="2">
    <source>
        <dbReference type="Proteomes" id="UP000824205"/>
    </source>
</evidence>
<gene>
    <name evidence="1" type="ORF">IAA48_07235</name>
</gene>